<protein>
    <recommendedName>
        <fullName evidence="1">Putative restriction endonuclease domain-containing protein</fullName>
    </recommendedName>
</protein>
<dbReference type="InterPro" id="IPR008538">
    <property type="entry name" value="Uma2"/>
</dbReference>
<evidence type="ECO:0000313" key="2">
    <source>
        <dbReference type="EMBL" id="PKQ70815.1"/>
    </source>
</evidence>
<reference evidence="2 3" key="1">
    <citation type="submission" date="2017-06" db="EMBL/GenBank/DDBJ databases">
        <title>Raineya orbicola gen. nov., sp. nov. a slightly thermophilic bacterium of the phylum Bacteroidetes and the description of Raineyaceae fam. nov.</title>
        <authorList>
            <person name="Albuquerque L."/>
            <person name="Polonia A.R.M."/>
            <person name="Barroso C."/>
            <person name="Froufe H.J.C."/>
            <person name="Lage O."/>
            <person name="Lobo-Da-Cunha A."/>
            <person name="Egas C."/>
            <person name="Da Costa M.S."/>
        </authorList>
    </citation>
    <scope>NUCLEOTIDE SEQUENCE [LARGE SCALE GENOMIC DNA]</scope>
    <source>
        <strain evidence="2 3">SPSPC-11</strain>
    </source>
</reference>
<dbReference type="PANTHER" id="PTHR34107:SF4">
    <property type="entry name" value="SLL1222 PROTEIN"/>
    <property type="match status" value="1"/>
</dbReference>
<evidence type="ECO:0000313" key="3">
    <source>
        <dbReference type="Proteomes" id="UP000233387"/>
    </source>
</evidence>
<dbReference type="Proteomes" id="UP000233387">
    <property type="component" value="Unassembled WGS sequence"/>
</dbReference>
<feature type="domain" description="Putative restriction endonuclease" evidence="1">
    <location>
        <begin position="11"/>
        <end position="179"/>
    </location>
</feature>
<dbReference type="SUPFAM" id="SSF52980">
    <property type="entry name" value="Restriction endonuclease-like"/>
    <property type="match status" value="1"/>
</dbReference>
<organism evidence="2 3">
    <name type="scientific">Raineya orbicola</name>
    <dbReference type="NCBI Taxonomy" id="2016530"/>
    <lineage>
        <taxon>Bacteria</taxon>
        <taxon>Pseudomonadati</taxon>
        <taxon>Bacteroidota</taxon>
        <taxon>Cytophagia</taxon>
        <taxon>Cytophagales</taxon>
        <taxon>Raineyaceae</taxon>
        <taxon>Raineya</taxon>
    </lineage>
</organism>
<sequence length="183" mass="21551">MVVLEKYQVVDFLQKNDFEEGFIYELLNGTIVKRSAPSLQHQNILRKLVFLLENYLTEKKLGVFFFAPIDVLLDEENLVVPDLVFVRESRKNILKENHIEGTPDLVVEILSPSTARYDRGEKMKLYKKHQISEYWIIEPKTQVLEIYVYQNGDYDLSEYAIEKGLVKSKVLQDLEFDVEQIFK</sequence>
<dbReference type="Pfam" id="PF05685">
    <property type="entry name" value="Uma2"/>
    <property type="match status" value="1"/>
</dbReference>
<dbReference type="Gene3D" id="3.90.1570.10">
    <property type="entry name" value="tt1808, chain A"/>
    <property type="match status" value="1"/>
</dbReference>
<dbReference type="RefSeq" id="WP_101357428.1">
    <property type="nucleotide sequence ID" value="NZ_NKXO01000002.1"/>
</dbReference>
<dbReference type="InterPro" id="IPR012296">
    <property type="entry name" value="Nuclease_put_TT1808"/>
</dbReference>
<comment type="caution">
    <text evidence="2">The sequence shown here is derived from an EMBL/GenBank/DDBJ whole genome shotgun (WGS) entry which is preliminary data.</text>
</comment>
<dbReference type="OrthoDB" id="9808428at2"/>
<dbReference type="InterPro" id="IPR011335">
    <property type="entry name" value="Restrct_endonuc-II-like"/>
</dbReference>
<gene>
    <name evidence="2" type="ORF">Rain11_0161</name>
</gene>
<evidence type="ECO:0000259" key="1">
    <source>
        <dbReference type="Pfam" id="PF05685"/>
    </source>
</evidence>
<dbReference type="EMBL" id="NKXO01000002">
    <property type="protein sequence ID" value="PKQ70815.1"/>
    <property type="molecule type" value="Genomic_DNA"/>
</dbReference>
<dbReference type="CDD" id="cd06260">
    <property type="entry name" value="DUF820-like"/>
    <property type="match status" value="1"/>
</dbReference>
<keyword evidence="3" id="KW-1185">Reference proteome</keyword>
<proteinExistence type="predicted"/>
<dbReference type="AlphaFoldDB" id="A0A2N3IKG3"/>
<accession>A0A2N3IKG3</accession>
<name>A0A2N3IKG3_9BACT</name>
<dbReference type="PANTHER" id="PTHR34107">
    <property type="entry name" value="SLL0198 PROTEIN-RELATED"/>
    <property type="match status" value="1"/>
</dbReference>